<dbReference type="PANTHER" id="PTHR35369:SF2">
    <property type="entry name" value="BLR3025 PROTEIN"/>
    <property type="match status" value="1"/>
</dbReference>
<evidence type="ECO:0000256" key="2">
    <source>
        <dbReference type="SAM" id="MobiDB-lite"/>
    </source>
</evidence>
<feature type="region of interest" description="Disordered" evidence="2">
    <location>
        <begin position="385"/>
        <end position="405"/>
    </location>
</feature>
<keyword evidence="1" id="KW-0227">DNA damage</keyword>
<dbReference type="PANTHER" id="PTHR35369">
    <property type="entry name" value="BLR3025 PROTEIN-RELATED"/>
    <property type="match status" value="1"/>
</dbReference>
<protein>
    <recommendedName>
        <fullName evidence="4">UmuC domain-containing protein</fullName>
    </recommendedName>
</protein>
<evidence type="ECO:0008006" key="4">
    <source>
        <dbReference type="Google" id="ProtNLM"/>
    </source>
</evidence>
<dbReference type="CDD" id="cd03468">
    <property type="entry name" value="PolY_like"/>
    <property type="match status" value="1"/>
</dbReference>
<organism evidence="3">
    <name type="scientific">marine metagenome</name>
    <dbReference type="NCBI Taxonomy" id="408172"/>
    <lineage>
        <taxon>unclassified sequences</taxon>
        <taxon>metagenomes</taxon>
        <taxon>ecological metagenomes</taxon>
    </lineage>
</organism>
<dbReference type="InterPro" id="IPR043502">
    <property type="entry name" value="DNA/RNA_pol_sf"/>
</dbReference>
<dbReference type="EMBL" id="UINC01001637">
    <property type="protein sequence ID" value="SUZ85468.1"/>
    <property type="molecule type" value="Genomic_DNA"/>
</dbReference>
<dbReference type="AlphaFoldDB" id="A0A381R3Q8"/>
<accession>A0A381R3Q8</accession>
<dbReference type="InterPro" id="IPR050356">
    <property type="entry name" value="SulA_CellDiv_inhibitor"/>
</dbReference>
<name>A0A381R3Q8_9ZZZZ</name>
<feature type="region of interest" description="Disordered" evidence="2">
    <location>
        <begin position="1"/>
        <end position="39"/>
    </location>
</feature>
<reference evidence="3" key="1">
    <citation type="submission" date="2018-05" db="EMBL/GenBank/DDBJ databases">
        <authorList>
            <person name="Lanie J.A."/>
            <person name="Ng W.-L."/>
            <person name="Kazmierczak K.M."/>
            <person name="Andrzejewski T.M."/>
            <person name="Davidsen T.M."/>
            <person name="Wayne K.J."/>
            <person name="Tettelin H."/>
            <person name="Glass J.I."/>
            <person name="Rusch D."/>
            <person name="Podicherti R."/>
            <person name="Tsui H.-C.T."/>
            <person name="Winkler M.E."/>
        </authorList>
    </citation>
    <scope>NUCLEOTIDE SEQUENCE</scope>
</reference>
<proteinExistence type="predicted"/>
<dbReference type="GO" id="GO:0006281">
    <property type="term" value="P:DNA repair"/>
    <property type="evidence" value="ECO:0007669"/>
    <property type="project" value="TreeGrafter"/>
</dbReference>
<sequence length="494" mass="56462">MKTPDDTDQLSPFPASKSSITQIFRQPGPSKTIKSKESPKCKKKQGSLWYALYFPQLEELPEPRQKKLLSELASAVQQVSSEISFHSHALICEIRSSLKYFGGMEQVHDKLAPMLNTLLQQRGLPGYFLYAASPTVTGSLLLARSGHNVLVYQKNSLRSALGRLPTNVLRLSKEQNCRLYNMGVRYLRDIWRLPANGLHTRFGGDFVNLLNKALGKAPEPIHNYLPPPAFSTSYDLPFELENLDRLSPVVDEVVAQLCEFLRHRDLCISHLLFSLQHEKRDNTEVDLALRRPNRSQEHLIMLLETHFSNLTIPAPVTGVKLKAKKFNAFMARSNSLLAEDRPTSTHGSENDLDQFVEQLHAKLADNYLKCIRSVSEHCPEYANQQTDYGEPIDESSNGDGHRKGKEQEAQFVALAPRPLWLLREPRQLVLRNSKLYHRKAVTLISGPERIETFWWSGTDVCRDYYVAREASGSRLWVYRERTSDKNWYLHGYFA</sequence>
<gene>
    <name evidence="3" type="ORF">METZ01_LOCUS38322</name>
</gene>
<dbReference type="SUPFAM" id="SSF56672">
    <property type="entry name" value="DNA/RNA polymerases"/>
    <property type="match status" value="1"/>
</dbReference>
<evidence type="ECO:0000313" key="3">
    <source>
        <dbReference type="EMBL" id="SUZ85468.1"/>
    </source>
</evidence>
<evidence type="ECO:0000256" key="1">
    <source>
        <dbReference type="ARBA" id="ARBA00022763"/>
    </source>
</evidence>